<sequence>MPPNRSVFKWVRRIMSSAGETDFFLSGPISHTRTVWSREADTTRSSLGWKEAHMT</sequence>
<accession>A0A0A9D9L5</accession>
<proteinExistence type="predicted"/>
<dbReference type="AlphaFoldDB" id="A0A0A9D9L5"/>
<organism evidence="1">
    <name type="scientific">Arundo donax</name>
    <name type="common">Giant reed</name>
    <name type="synonym">Donax arundinaceus</name>
    <dbReference type="NCBI Taxonomy" id="35708"/>
    <lineage>
        <taxon>Eukaryota</taxon>
        <taxon>Viridiplantae</taxon>
        <taxon>Streptophyta</taxon>
        <taxon>Embryophyta</taxon>
        <taxon>Tracheophyta</taxon>
        <taxon>Spermatophyta</taxon>
        <taxon>Magnoliopsida</taxon>
        <taxon>Liliopsida</taxon>
        <taxon>Poales</taxon>
        <taxon>Poaceae</taxon>
        <taxon>PACMAD clade</taxon>
        <taxon>Arundinoideae</taxon>
        <taxon>Arundineae</taxon>
        <taxon>Arundo</taxon>
    </lineage>
</organism>
<reference evidence="1" key="1">
    <citation type="submission" date="2014-09" db="EMBL/GenBank/DDBJ databases">
        <authorList>
            <person name="Magalhaes I.L.F."/>
            <person name="Oliveira U."/>
            <person name="Santos F.R."/>
            <person name="Vidigal T.H.D.A."/>
            <person name="Brescovit A.D."/>
            <person name="Santos A.J."/>
        </authorList>
    </citation>
    <scope>NUCLEOTIDE SEQUENCE</scope>
    <source>
        <tissue evidence="1">Shoot tissue taken approximately 20 cm above the soil surface</tissue>
    </source>
</reference>
<evidence type="ECO:0000313" key="1">
    <source>
        <dbReference type="EMBL" id="JAD84486.1"/>
    </source>
</evidence>
<dbReference type="EMBL" id="GBRH01213409">
    <property type="protein sequence ID" value="JAD84486.1"/>
    <property type="molecule type" value="Transcribed_RNA"/>
</dbReference>
<name>A0A0A9D9L5_ARUDO</name>
<protein>
    <submittedName>
        <fullName evidence="1">Uncharacterized protein</fullName>
    </submittedName>
</protein>
<reference evidence="1" key="2">
    <citation type="journal article" date="2015" name="Data Brief">
        <title>Shoot transcriptome of the giant reed, Arundo donax.</title>
        <authorList>
            <person name="Barrero R.A."/>
            <person name="Guerrero F.D."/>
            <person name="Moolhuijzen P."/>
            <person name="Goolsby J.A."/>
            <person name="Tidwell J."/>
            <person name="Bellgard S.E."/>
            <person name="Bellgard M.I."/>
        </authorList>
    </citation>
    <scope>NUCLEOTIDE SEQUENCE</scope>
    <source>
        <tissue evidence="1">Shoot tissue taken approximately 20 cm above the soil surface</tissue>
    </source>
</reference>